<dbReference type="eggNOG" id="COG0438">
    <property type="taxonomic scope" value="Bacteria"/>
</dbReference>
<accession>B0C0U0</accession>
<evidence type="ECO:0000259" key="1">
    <source>
        <dbReference type="Pfam" id="PF13439"/>
    </source>
</evidence>
<dbReference type="PANTHER" id="PTHR12526">
    <property type="entry name" value="GLYCOSYLTRANSFERASE"/>
    <property type="match status" value="1"/>
</dbReference>
<dbReference type="STRING" id="329726.AM1_1024"/>
<dbReference type="SUPFAM" id="SSF53756">
    <property type="entry name" value="UDP-Glycosyltransferase/glycogen phosphorylase"/>
    <property type="match status" value="1"/>
</dbReference>
<reference evidence="2 3" key="1">
    <citation type="journal article" date="2008" name="Proc. Natl. Acad. Sci. U.S.A.">
        <title>Niche adaptation and genome expansion in the chlorophyll d-producing cyanobacterium Acaryochloris marina.</title>
        <authorList>
            <person name="Swingley W.D."/>
            <person name="Chen M."/>
            <person name="Cheung P.C."/>
            <person name="Conrad A.L."/>
            <person name="Dejesa L.C."/>
            <person name="Hao J."/>
            <person name="Honchak B.M."/>
            <person name="Karbach L.E."/>
            <person name="Kurdoglu A."/>
            <person name="Lahiri S."/>
            <person name="Mastrian S.D."/>
            <person name="Miyashita H."/>
            <person name="Page L."/>
            <person name="Ramakrishna P."/>
            <person name="Satoh S."/>
            <person name="Sattley W.M."/>
            <person name="Shimada Y."/>
            <person name="Taylor H.L."/>
            <person name="Tomo T."/>
            <person name="Tsuchiya T."/>
            <person name="Wang Z.T."/>
            <person name="Raymond J."/>
            <person name="Mimuro M."/>
            <person name="Blankenship R.E."/>
            <person name="Touchman J.W."/>
        </authorList>
    </citation>
    <scope>NUCLEOTIDE SEQUENCE [LARGE SCALE GENOMIC DNA]</scope>
    <source>
        <strain evidence="3">MBIC 11017</strain>
    </source>
</reference>
<evidence type="ECO:0000313" key="3">
    <source>
        <dbReference type="Proteomes" id="UP000000268"/>
    </source>
</evidence>
<dbReference type="CDD" id="cd03811">
    <property type="entry name" value="GT4_GT28_WabH-like"/>
    <property type="match status" value="1"/>
</dbReference>
<feature type="domain" description="Glycosyltransferase subfamily 4-like N-terminal" evidence="1">
    <location>
        <begin position="20"/>
        <end position="178"/>
    </location>
</feature>
<dbReference type="InterPro" id="IPR028098">
    <property type="entry name" value="Glyco_trans_4-like_N"/>
</dbReference>
<dbReference type="AlphaFoldDB" id="B0C0U0"/>
<name>B0C0U0_ACAM1</name>
<dbReference type="Pfam" id="PF13692">
    <property type="entry name" value="Glyco_trans_1_4"/>
    <property type="match status" value="1"/>
</dbReference>
<gene>
    <name evidence="2" type="ordered locus">AM1_1024</name>
</gene>
<evidence type="ECO:0000313" key="2">
    <source>
        <dbReference type="EMBL" id="ABW26064.1"/>
    </source>
</evidence>
<dbReference type="Proteomes" id="UP000000268">
    <property type="component" value="Chromosome"/>
</dbReference>
<protein>
    <submittedName>
        <fullName evidence="2">Glycosyl transferase, group 1</fullName>
    </submittedName>
</protein>
<keyword evidence="3" id="KW-1185">Reference proteome</keyword>
<dbReference type="Gene3D" id="3.40.50.2000">
    <property type="entry name" value="Glycogen Phosphorylase B"/>
    <property type="match status" value="2"/>
</dbReference>
<organism evidence="2 3">
    <name type="scientific">Acaryochloris marina (strain MBIC 11017)</name>
    <dbReference type="NCBI Taxonomy" id="329726"/>
    <lineage>
        <taxon>Bacteria</taxon>
        <taxon>Bacillati</taxon>
        <taxon>Cyanobacteriota</taxon>
        <taxon>Cyanophyceae</taxon>
        <taxon>Acaryochloridales</taxon>
        <taxon>Acaryochloridaceae</taxon>
        <taxon>Acaryochloris</taxon>
    </lineage>
</organism>
<dbReference type="Pfam" id="PF13439">
    <property type="entry name" value="Glyco_transf_4"/>
    <property type="match status" value="1"/>
</dbReference>
<dbReference type="PANTHER" id="PTHR12526:SF630">
    <property type="entry name" value="GLYCOSYLTRANSFERASE"/>
    <property type="match status" value="1"/>
</dbReference>
<dbReference type="KEGG" id="amr:AM1_1024"/>
<keyword evidence="2" id="KW-0808">Transferase</keyword>
<dbReference type="HOGENOM" id="CLU_009583_0_0_3"/>
<dbReference type="GO" id="GO:0016740">
    <property type="term" value="F:transferase activity"/>
    <property type="evidence" value="ECO:0007669"/>
    <property type="project" value="UniProtKB-KW"/>
</dbReference>
<dbReference type="CAZy" id="GT4">
    <property type="family name" value="Glycosyltransferase Family 4"/>
</dbReference>
<proteinExistence type="predicted"/>
<sequence>MQVSHPSTTISFFLTYFGGGGAERVLINLANGFVKSGYQVDFVLGQAWGPHLKKIPSEITVVDLKAAGSFASIRKLAQYLKHKEPQALISGMHFANEVAILAKRLVKTNTVVIATEHNTLTHSLRHNKNRKKRIIPFAIRLLYPWADRVVTVSQGATASLTEISSISPDKITTIYNPVIAPDLFSKANADIDHPWFQPGEPPVIIGVGKLEPQKDFPTLIRAFARVRKQLSCRLVILGWGPDLEKLKEFTAEMGVQDDVDLMGYVDNPYPYMARAQVFTLSSAWEGLPTVLIEALALGKPVVSTDCPSGPREILQGGKYGALTPVGDDVALAAAIGDVLGQQSQSDVSEWLHQFSIEASTNQYLDLINTLKTAA</sequence>
<dbReference type="EMBL" id="CP000828">
    <property type="protein sequence ID" value="ABW26064.1"/>
    <property type="molecule type" value="Genomic_DNA"/>
</dbReference>